<keyword evidence="2" id="KW-1185">Reference proteome</keyword>
<proteinExistence type="predicted"/>
<accession>A0A316LC31</accession>
<dbReference type="Pfam" id="PF20181">
    <property type="entry name" value="DUF6544"/>
    <property type="match status" value="1"/>
</dbReference>
<gene>
    <name evidence="1" type="ORF">DKG77_15130</name>
</gene>
<evidence type="ECO:0000313" key="1">
    <source>
        <dbReference type="EMBL" id="PWL37630.1"/>
    </source>
</evidence>
<organism evidence="1 2">
    <name type="scientific">Flagellimonas aquimarina</name>
    <dbReference type="NCBI Taxonomy" id="2201895"/>
    <lineage>
        <taxon>Bacteria</taxon>
        <taxon>Pseudomonadati</taxon>
        <taxon>Bacteroidota</taxon>
        <taxon>Flavobacteriia</taxon>
        <taxon>Flavobacteriales</taxon>
        <taxon>Flavobacteriaceae</taxon>
        <taxon>Flagellimonas</taxon>
    </lineage>
</organism>
<dbReference type="AlphaFoldDB" id="A0A316LC31"/>
<reference evidence="1 2" key="1">
    <citation type="submission" date="2018-05" db="EMBL/GenBank/DDBJ databases">
        <title>Complete genome sequence of Flagellimonas aquimarina ECD12 isolated from seaweed Ecklonia cava.</title>
        <authorList>
            <person name="Choi S."/>
            <person name="Seong C."/>
        </authorList>
    </citation>
    <scope>NUCLEOTIDE SEQUENCE [LARGE SCALE GENOMIC DNA]</scope>
    <source>
        <strain evidence="1 2">ECD12</strain>
    </source>
</reference>
<comment type="caution">
    <text evidence="1">The sequence shown here is derived from an EMBL/GenBank/DDBJ whole genome shotgun (WGS) entry which is preliminary data.</text>
</comment>
<evidence type="ECO:0000313" key="2">
    <source>
        <dbReference type="Proteomes" id="UP000245762"/>
    </source>
</evidence>
<dbReference type="EMBL" id="QGEG01000004">
    <property type="protein sequence ID" value="PWL37630.1"/>
    <property type="molecule type" value="Genomic_DNA"/>
</dbReference>
<sequence>MIALVIVVLVFALVICVFYGYYHFNVLVEKDKEELFNHTGNSEKLVTKEDLDHLPNNMKDYLIKVGVIGKCKDCHAIIKQSGQIKQKQDGKWANFIAKQFVTAKPIGFVWAARAFPVFVKDKSIEGVGEVNISFLGLRSIAVHQSKETNESALGRCLGELTLYPIGFLNNDITWKYIDENSIKATITVGGTTTEGVFYFDKNGLIDRFESKRYRDETLEDFTGKVENYQTKCGLHIPTKMKAIWNLKNGDFEYFNCNIIDYRIE</sequence>
<dbReference type="Proteomes" id="UP000245762">
    <property type="component" value="Unassembled WGS sequence"/>
</dbReference>
<dbReference type="InterPro" id="IPR046674">
    <property type="entry name" value="DUF6544"/>
</dbReference>
<protein>
    <submittedName>
        <fullName evidence="1">Uncharacterized protein</fullName>
    </submittedName>
</protein>
<name>A0A316LC31_9FLAO</name>